<keyword evidence="7 11" id="KW-0496">Mitochondrion</keyword>
<dbReference type="InterPro" id="IPR008688">
    <property type="entry name" value="ATP_synth_Bsub_B/MI25"/>
</dbReference>
<evidence type="ECO:0000256" key="3">
    <source>
        <dbReference type="ARBA" id="ARBA00022547"/>
    </source>
</evidence>
<gene>
    <name evidence="12" type="ORF">EI555_015999</name>
</gene>
<name>A0A4U1EIC7_MONMO</name>
<protein>
    <recommendedName>
        <fullName evidence="11">ATP synthase subunit b</fullName>
    </recommendedName>
</protein>
<dbReference type="SUPFAM" id="SSF161060">
    <property type="entry name" value="ATP synthase B chain-like"/>
    <property type="match status" value="1"/>
</dbReference>
<evidence type="ECO:0000256" key="10">
    <source>
        <dbReference type="ARBA" id="ARBA00064647"/>
    </source>
</evidence>
<evidence type="ECO:0000256" key="2">
    <source>
        <dbReference type="ARBA" id="ARBA00022448"/>
    </source>
</evidence>
<proteinExistence type="inferred from homology"/>
<sequence length="332" mass="37778">MAKPQIKLATEDQNKAICRAKGKVAINGKLCKQSTFITYIRRGSLAVLEARMNFHREAQGHHAGPSLKSAALLSPGVLQATRIFHTGPPSLASVPPLPEYGEKVHFGLIPEEFFQFLYPETGVTVTYVLRTGLILYLLCKEIYVITPETFSTISTIGLLVYVVKKYGASIGEFADKLNEQKIAQLEEAKQSFIKQIQDAIDLKKSQQALVQKLHYLFDVQRNNIAMALENMMRQREQEHMIGWVEKHEEKETIDKCIAHLKLLAKKAKAQPVLHNKTHESYNWVHKAQFVIPFNHNRVLIVVHRVMIPLSTPLAERKNWNASDCLRELRKAH</sequence>
<dbReference type="Gene3D" id="1.20.5.2210">
    <property type="match status" value="1"/>
</dbReference>
<dbReference type="GO" id="GO:0046933">
    <property type="term" value="F:proton-transporting ATP synthase activity, rotational mechanism"/>
    <property type="evidence" value="ECO:0007669"/>
    <property type="project" value="TreeGrafter"/>
</dbReference>
<evidence type="ECO:0000313" key="12">
    <source>
        <dbReference type="EMBL" id="TKC35426.1"/>
    </source>
</evidence>
<keyword evidence="3 11" id="KW-0138">CF(0)</keyword>
<evidence type="ECO:0000256" key="5">
    <source>
        <dbReference type="ARBA" id="ARBA00022792"/>
    </source>
</evidence>
<evidence type="ECO:0000256" key="7">
    <source>
        <dbReference type="ARBA" id="ARBA00023128"/>
    </source>
</evidence>
<accession>A0A4U1EIC7</accession>
<evidence type="ECO:0000256" key="4">
    <source>
        <dbReference type="ARBA" id="ARBA00022781"/>
    </source>
</evidence>
<comment type="subcellular location">
    <subcellularLocation>
        <location evidence="11">Mitochondrion</location>
    </subcellularLocation>
    <subcellularLocation>
        <location evidence="11">Mitochondrion inner membrane</location>
    </subcellularLocation>
</comment>
<evidence type="ECO:0000256" key="9">
    <source>
        <dbReference type="ARBA" id="ARBA00055529"/>
    </source>
</evidence>
<comment type="subunit">
    <text evidence="10">Component of the ATP synthase complex composed at least of ATP5F1A/subunit alpha, ATP5F1B/subunit beta, ATP5MC1/subunit c (homooctomer), MT-ATP6/subunit a, MT-ATP8/subunit 8, ATP5ME/subunit e, ATP5MF/subunit f, ATP5MG/subunit g, ATP5MK/subunit k, ATP5MJ/subunit j, ATP5F1C/subunit gamma, ATP5F1D/subunit delta, ATP5F1E/subunit epsilon, ATP5PF/subunit F6, ATP5PB/subunit b, ATP5PD/subunit d, ATP5PO/subunit OSCP. ATP synthase complex consists of a soluble F(1) head domain (subunits alpha(3) and beta(3)) - the catalytic core - and a membrane F(0) domain - the membrane proton channel (subunits c, a, 8, e, f, g, k and j). These two domains are linked by a central stalk (subunits gamma, delta, and epsilon) rotating inside the F1 region and a stationary peripheral stalk (subunits F6, b, d, and OSCP).</text>
</comment>
<keyword evidence="4 11" id="KW-0375">Hydrogen ion transport</keyword>
<dbReference type="GO" id="GO:0005743">
    <property type="term" value="C:mitochondrial inner membrane"/>
    <property type="evidence" value="ECO:0007669"/>
    <property type="project" value="UniProtKB-SubCell"/>
</dbReference>
<dbReference type="PANTHER" id="PTHR12733:SF3">
    <property type="entry name" value="ATP SYNTHASE F(0) COMPLEX SUBUNIT B1, MITOCHONDRIAL"/>
    <property type="match status" value="1"/>
</dbReference>
<dbReference type="InterPro" id="IPR013837">
    <property type="entry name" value="ATP_synth_F0_suB"/>
</dbReference>
<reference evidence="13" key="1">
    <citation type="journal article" date="2019" name="IScience">
        <title>Narwhal Genome Reveals Long-Term Low Genetic Diversity despite Current Large Abundance Size.</title>
        <authorList>
            <person name="Westbury M.V."/>
            <person name="Petersen B."/>
            <person name="Garde E."/>
            <person name="Heide-Jorgensen M.P."/>
            <person name="Lorenzen E.D."/>
        </authorList>
    </citation>
    <scope>NUCLEOTIDE SEQUENCE [LARGE SCALE GENOMIC DNA]</scope>
</reference>
<evidence type="ECO:0000256" key="1">
    <source>
        <dbReference type="ARBA" id="ARBA00007479"/>
    </source>
</evidence>
<keyword evidence="2 11" id="KW-0813">Transport</keyword>
<comment type="caution">
    <text evidence="12">The sequence shown here is derived from an EMBL/GenBank/DDBJ whole genome shotgun (WGS) entry which is preliminary data.</text>
</comment>
<dbReference type="EMBL" id="RWIC01001536">
    <property type="protein sequence ID" value="TKC35426.1"/>
    <property type="molecule type" value="Genomic_DNA"/>
</dbReference>
<keyword evidence="5 11" id="KW-0999">Mitochondrion inner membrane</keyword>
<dbReference type="PANTHER" id="PTHR12733">
    <property type="entry name" value="MITOCHONDRIAL ATP SYNTHASE B CHAIN"/>
    <property type="match status" value="1"/>
</dbReference>
<dbReference type="AlphaFoldDB" id="A0A4U1EIC7"/>
<comment type="subunit">
    <text evidence="11">F-type ATPases have 2 components, CF(1) - the catalytic core - and CF(0) - the membrane proton channel. CF(1) and CF(0) have multiple subunits.</text>
</comment>
<evidence type="ECO:0000256" key="11">
    <source>
        <dbReference type="RuleBase" id="RU368017"/>
    </source>
</evidence>
<evidence type="ECO:0000256" key="8">
    <source>
        <dbReference type="ARBA" id="ARBA00023136"/>
    </source>
</evidence>
<dbReference type="Pfam" id="PF05405">
    <property type="entry name" value="Mt_ATP-synt_B"/>
    <property type="match status" value="1"/>
</dbReference>
<dbReference type="Proteomes" id="UP000308365">
    <property type="component" value="Unassembled WGS sequence"/>
</dbReference>
<keyword evidence="8 11" id="KW-0472">Membrane</keyword>
<evidence type="ECO:0000313" key="13">
    <source>
        <dbReference type="Proteomes" id="UP000308365"/>
    </source>
</evidence>
<dbReference type="GO" id="GO:0045259">
    <property type="term" value="C:proton-transporting ATP synthase complex"/>
    <property type="evidence" value="ECO:0007669"/>
    <property type="project" value="UniProtKB-KW"/>
</dbReference>
<comment type="similarity">
    <text evidence="1 11">Belongs to the eukaryotic ATPase B chain family.</text>
</comment>
<organism evidence="12 13">
    <name type="scientific">Monodon monoceros</name>
    <name type="common">Narwhal</name>
    <name type="synonym">Ceratodon monodon</name>
    <dbReference type="NCBI Taxonomy" id="40151"/>
    <lineage>
        <taxon>Eukaryota</taxon>
        <taxon>Metazoa</taxon>
        <taxon>Chordata</taxon>
        <taxon>Craniata</taxon>
        <taxon>Vertebrata</taxon>
        <taxon>Euteleostomi</taxon>
        <taxon>Mammalia</taxon>
        <taxon>Eutheria</taxon>
        <taxon>Laurasiatheria</taxon>
        <taxon>Artiodactyla</taxon>
        <taxon>Whippomorpha</taxon>
        <taxon>Cetacea</taxon>
        <taxon>Odontoceti</taxon>
        <taxon>Monodontidae</taxon>
        <taxon>Monodon</taxon>
    </lineage>
</organism>
<keyword evidence="6 11" id="KW-0406">Ion transport</keyword>
<comment type="function">
    <text evidence="9 11">Subunit b, of the mitochondrial membrane ATP synthase complex (F(1)F(0) ATP synthase or Complex V) that produces ATP from ADP in the presence of a proton gradient across the membrane which is generated by electron transport complexes of the respiratory chain. ATP synthase complex consist of a soluble F(1) head domain - the catalytic core - and a membrane F(1) domain - the membrane proton channel. These two domains are linked by a central stalk rotating inside the F(1) region and a stationary peripheral stalk. During catalysis, ATP synthesis in the catalytic domain of F(1) is coupled via a rotary mechanism of the central stalk subunits to proton translocation. In vivo, can only synthesize ATP although its ATP hydrolase activity can be activated artificially in vitro. Part of the complex F(0) domain. Part of the complex F(0) domain and the peripheric stalk, which acts as a stator to hold the catalytic alpha(3)beta(3) subcomplex and subunit a/ATP6 static relative to the rotary elements.</text>
</comment>
<evidence type="ECO:0000256" key="6">
    <source>
        <dbReference type="ARBA" id="ARBA00023065"/>
    </source>
</evidence>